<name>A0A640WCV9_9GAMM</name>
<organism evidence="5 6">
    <name type="scientific">Salinicola corii</name>
    <dbReference type="NCBI Taxonomy" id="2606937"/>
    <lineage>
        <taxon>Bacteria</taxon>
        <taxon>Pseudomonadati</taxon>
        <taxon>Pseudomonadota</taxon>
        <taxon>Gammaproteobacteria</taxon>
        <taxon>Oceanospirillales</taxon>
        <taxon>Halomonadaceae</taxon>
        <taxon>Salinicola</taxon>
    </lineage>
</organism>
<evidence type="ECO:0000256" key="2">
    <source>
        <dbReference type="ARBA" id="ARBA00023125"/>
    </source>
</evidence>
<evidence type="ECO:0000259" key="4">
    <source>
        <dbReference type="PROSITE" id="PS50943"/>
    </source>
</evidence>
<keyword evidence="1" id="KW-0805">Transcription regulation</keyword>
<dbReference type="AlphaFoldDB" id="A0A640WCV9"/>
<dbReference type="InterPro" id="IPR001387">
    <property type="entry name" value="Cro/C1-type_HTH"/>
</dbReference>
<accession>A0A640WCV9</accession>
<dbReference type="Pfam" id="PF01381">
    <property type="entry name" value="HTH_3"/>
    <property type="match status" value="1"/>
</dbReference>
<dbReference type="InterPro" id="IPR010982">
    <property type="entry name" value="Lambda_DNA-bd_dom_sf"/>
</dbReference>
<dbReference type="PANTHER" id="PTHR40661">
    <property type="match status" value="1"/>
</dbReference>
<feature type="domain" description="HTH cro/C1-type" evidence="4">
    <location>
        <begin position="8"/>
        <end position="63"/>
    </location>
</feature>
<dbReference type="RefSeq" id="WP_149436037.1">
    <property type="nucleotide sequence ID" value="NZ_VTPX01000008.1"/>
</dbReference>
<dbReference type="SUPFAM" id="SSF47413">
    <property type="entry name" value="lambda repressor-like DNA-binding domains"/>
    <property type="match status" value="1"/>
</dbReference>
<protein>
    <submittedName>
        <fullName evidence="5">Helix-turn-helix domain-containing protein</fullName>
    </submittedName>
</protein>
<dbReference type="CDD" id="cd06529">
    <property type="entry name" value="S24_LexA-like"/>
    <property type="match status" value="1"/>
</dbReference>
<dbReference type="InterPro" id="IPR015927">
    <property type="entry name" value="Peptidase_S24_S26A/B/C"/>
</dbReference>
<dbReference type="SMART" id="SM00530">
    <property type="entry name" value="HTH_XRE"/>
    <property type="match status" value="1"/>
</dbReference>
<dbReference type="Gene3D" id="1.10.260.40">
    <property type="entry name" value="lambda repressor-like DNA-binding domains"/>
    <property type="match status" value="1"/>
</dbReference>
<keyword evidence="3" id="KW-0804">Transcription</keyword>
<sequence>MNDQASRIKQRRRELQLTQKELASRIGVTREAISIWENNPSVQLGSQNLEKLAKALSVATGWILYGKREKVTPGNNVIPMHNKAGEFNVMEPLRNYSASKAQNASDYRIPILAVTASAGHGAIVLSEATTSFMEVPREILRAIGVEPTKHLRIINVRGDSMLGTLNDGDLAIVDLAVTEMQDDGVYIFQLDGYVHIKRLQHVPSKRIRVISDNPLYESYDIDETHDFQICARFLGRWAFGKM</sequence>
<comment type="caution">
    <text evidence="5">The sequence shown here is derived from an EMBL/GenBank/DDBJ whole genome shotgun (WGS) entry which is preliminary data.</text>
</comment>
<dbReference type="PANTHER" id="PTHR40661:SF3">
    <property type="entry name" value="FELS-1 PROPHAGE TRANSCRIPTIONAL REGULATOR"/>
    <property type="match status" value="1"/>
</dbReference>
<dbReference type="SUPFAM" id="SSF51306">
    <property type="entry name" value="LexA/Signal peptidase"/>
    <property type="match status" value="1"/>
</dbReference>
<evidence type="ECO:0000313" key="6">
    <source>
        <dbReference type="Proteomes" id="UP000466024"/>
    </source>
</evidence>
<dbReference type="PROSITE" id="PS50943">
    <property type="entry name" value="HTH_CROC1"/>
    <property type="match status" value="1"/>
</dbReference>
<evidence type="ECO:0000313" key="5">
    <source>
        <dbReference type="EMBL" id="KAA0017125.1"/>
    </source>
</evidence>
<dbReference type="Proteomes" id="UP000466024">
    <property type="component" value="Unassembled WGS sequence"/>
</dbReference>
<keyword evidence="6" id="KW-1185">Reference proteome</keyword>
<dbReference type="InterPro" id="IPR036286">
    <property type="entry name" value="LexA/Signal_pep-like_sf"/>
</dbReference>
<dbReference type="Gene3D" id="2.10.109.10">
    <property type="entry name" value="Umud Fragment, subunit A"/>
    <property type="match status" value="1"/>
</dbReference>
<dbReference type="Pfam" id="PF00717">
    <property type="entry name" value="Peptidase_S24"/>
    <property type="match status" value="1"/>
</dbReference>
<gene>
    <name evidence="5" type="ORF">F0A16_14060</name>
</gene>
<proteinExistence type="predicted"/>
<evidence type="ECO:0000256" key="1">
    <source>
        <dbReference type="ARBA" id="ARBA00023015"/>
    </source>
</evidence>
<reference evidence="5 6" key="1">
    <citation type="submission" date="2019-08" db="EMBL/GenBank/DDBJ databases">
        <title>Bioinformatics analysis of the strain L3 and L5.</title>
        <authorList>
            <person name="Li X."/>
        </authorList>
    </citation>
    <scope>NUCLEOTIDE SEQUENCE [LARGE SCALE GENOMIC DNA]</scope>
    <source>
        <strain evidence="5 6">L3</strain>
    </source>
</reference>
<evidence type="ECO:0000256" key="3">
    <source>
        <dbReference type="ARBA" id="ARBA00023163"/>
    </source>
</evidence>
<dbReference type="CDD" id="cd00093">
    <property type="entry name" value="HTH_XRE"/>
    <property type="match status" value="1"/>
</dbReference>
<keyword evidence="2" id="KW-0238">DNA-binding</keyword>
<dbReference type="InterPro" id="IPR039418">
    <property type="entry name" value="LexA-like"/>
</dbReference>
<dbReference type="EMBL" id="VTPX01000008">
    <property type="protein sequence ID" value="KAA0017125.1"/>
    <property type="molecule type" value="Genomic_DNA"/>
</dbReference>
<dbReference type="GO" id="GO:0003677">
    <property type="term" value="F:DNA binding"/>
    <property type="evidence" value="ECO:0007669"/>
    <property type="project" value="UniProtKB-KW"/>
</dbReference>